<proteinExistence type="predicted"/>
<evidence type="ECO:0000313" key="2">
    <source>
        <dbReference type="WBParaSite" id="Pan_g790.t1"/>
    </source>
</evidence>
<name>A0A7E4W7J7_PANRE</name>
<dbReference type="AlphaFoldDB" id="A0A7E4W7J7"/>
<organism evidence="1 2">
    <name type="scientific">Panagrellus redivivus</name>
    <name type="common">Microworm</name>
    <dbReference type="NCBI Taxonomy" id="6233"/>
    <lineage>
        <taxon>Eukaryota</taxon>
        <taxon>Metazoa</taxon>
        <taxon>Ecdysozoa</taxon>
        <taxon>Nematoda</taxon>
        <taxon>Chromadorea</taxon>
        <taxon>Rhabditida</taxon>
        <taxon>Tylenchina</taxon>
        <taxon>Panagrolaimomorpha</taxon>
        <taxon>Panagrolaimoidea</taxon>
        <taxon>Panagrolaimidae</taxon>
        <taxon>Panagrellus</taxon>
    </lineage>
</organism>
<dbReference type="WBParaSite" id="Pan_g790.t1">
    <property type="protein sequence ID" value="Pan_g790.t1"/>
    <property type="gene ID" value="Pan_g790"/>
</dbReference>
<reference evidence="1" key="1">
    <citation type="journal article" date="2013" name="Genetics">
        <title>The draft genome and transcriptome of Panagrellus redivivus are shaped by the harsh demands of a free-living lifestyle.</title>
        <authorList>
            <person name="Srinivasan J."/>
            <person name="Dillman A.R."/>
            <person name="Macchietto M.G."/>
            <person name="Heikkinen L."/>
            <person name="Lakso M."/>
            <person name="Fracchia K.M."/>
            <person name="Antoshechkin I."/>
            <person name="Mortazavi A."/>
            <person name="Wong G."/>
            <person name="Sternberg P.W."/>
        </authorList>
    </citation>
    <scope>NUCLEOTIDE SEQUENCE [LARGE SCALE GENOMIC DNA]</scope>
    <source>
        <strain evidence="1">MT8872</strain>
    </source>
</reference>
<evidence type="ECO:0000313" key="1">
    <source>
        <dbReference type="Proteomes" id="UP000492821"/>
    </source>
</evidence>
<dbReference type="Proteomes" id="UP000492821">
    <property type="component" value="Unassembled WGS sequence"/>
</dbReference>
<reference evidence="2" key="2">
    <citation type="submission" date="2020-10" db="UniProtKB">
        <authorList>
            <consortium name="WormBaseParasite"/>
        </authorList>
    </citation>
    <scope>IDENTIFICATION</scope>
</reference>
<protein>
    <submittedName>
        <fullName evidence="2">Uncharacterized protein</fullName>
    </submittedName>
</protein>
<sequence length="88" mass="10011">MKTRTQIDGLSKKFFQRWKKDSQLRSKSLYTFIALTPYSNENGCFASICRTDPDVNFLYAYTALTPFSIVVPMESCNTVDNREGSVPA</sequence>
<accession>A0A7E4W7J7</accession>
<keyword evidence="1" id="KW-1185">Reference proteome</keyword>